<evidence type="ECO:0000256" key="1">
    <source>
        <dbReference type="ARBA" id="ARBA00010396"/>
    </source>
</evidence>
<evidence type="ECO:0000256" key="5">
    <source>
        <dbReference type="ARBA" id="ARBA00022691"/>
    </source>
</evidence>
<dbReference type="HAMAP" id="MF_01007">
    <property type="entry name" value="16SrRNA_methyltr_H"/>
    <property type="match status" value="1"/>
</dbReference>
<name>A0A3N0ADM0_9ACTN</name>
<dbReference type="PANTHER" id="PTHR11265:SF0">
    <property type="entry name" value="12S RRNA N4-METHYLCYTIDINE METHYLTRANSFERASE"/>
    <property type="match status" value="1"/>
</dbReference>
<keyword evidence="4 6" id="KW-0808">Transferase</keyword>
<comment type="subcellular location">
    <subcellularLocation>
        <location evidence="6">Cytoplasm</location>
    </subcellularLocation>
</comment>
<dbReference type="InterPro" id="IPR023397">
    <property type="entry name" value="SAM-dep_MeTrfase_MraW_recog"/>
</dbReference>
<evidence type="ECO:0000313" key="8">
    <source>
        <dbReference type="Proteomes" id="UP000267368"/>
    </source>
</evidence>
<dbReference type="GO" id="GO:0005737">
    <property type="term" value="C:cytoplasm"/>
    <property type="evidence" value="ECO:0007669"/>
    <property type="project" value="UniProtKB-SubCell"/>
</dbReference>
<dbReference type="Pfam" id="PF01795">
    <property type="entry name" value="Methyltransf_5"/>
    <property type="match status" value="1"/>
</dbReference>
<dbReference type="Gene3D" id="3.40.50.150">
    <property type="entry name" value="Vaccinia Virus protein VP39"/>
    <property type="match status" value="1"/>
</dbReference>
<evidence type="ECO:0000256" key="4">
    <source>
        <dbReference type="ARBA" id="ARBA00022679"/>
    </source>
</evidence>
<evidence type="ECO:0000256" key="6">
    <source>
        <dbReference type="HAMAP-Rule" id="MF_01007"/>
    </source>
</evidence>
<comment type="catalytic activity">
    <reaction evidence="6">
        <text>cytidine(1402) in 16S rRNA + S-adenosyl-L-methionine = N(4)-methylcytidine(1402) in 16S rRNA + S-adenosyl-L-homocysteine + H(+)</text>
        <dbReference type="Rhea" id="RHEA:42928"/>
        <dbReference type="Rhea" id="RHEA-COMP:10286"/>
        <dbReference type="Rhea" id="RHEA-COMP:10287"/>
        <dbReference type="ChEBI" id="CHEBI:15378"/>
        <dbReference type="ChEBI" id="CHEBI:57856"/>
        <dbReference type="ChEBI" id="CHEBI:59789"/>
        <dbReference type="ChEBI" id="CHEBI:74506"/>
        <dbReference type="ChEBI" id="CHEBI:82748"/>
        <dbReference type="EC" id="2.1.1.199"/>
    </reaction>
</comment>
<feature type="binding site" evidence="6">
    <location>
        <begin position="35"/>
        <end position="37"/>
    </location>
    <ligand>
        <name>S-adenosyl-L-methionine</name>
        <dbReference type="ChEBI" id="CHEBI:59789"/>
    </ligand>
</feature>
<keyword evidence="3 6" id="KW-0489">Methyltransferase</keyword>
<feature type="binding site" evidence="6">
    <location>
        <position position="86"/>
    </location>
    <ligand>
        <name>S-adenosyl-L-methionine</name>
        <dbReference type="ChEBI" id="CHEBI:59789"/>
    </ligand>
</feature>
<dbReference type="Proteomes" id="UP000267368">
    <property type="component" value="Unassembled WGS sequence"/>
</dbReference>
<feature type="binding site" evidence="6">
    <location>
        <position position="114"/>
    </location>
    <ligand>
        <name>S-adenosyl-L-methionine</name>
        <dbReference type="ChEBI" id="CHEBI:59789"/>
    </ligand>
</feature>
<keyword evidence="2 6" id="KW-0698">rRNA processing</keyword>
<keyword evidence="5 6" id="KW-0949">S-adenosyl-L-methionine</keyword>
<keyword evidence="8" id="KW-1185">Reference proteome</keyword>
<dbReference type="PANTHER" id="PTHR11265">
    <property type="entry name" value="S-ADENOSYL-METHYLTRANSFERASE MRAW"/>
    <property type="match status" value="1"/>
</dbReference>
<dbReference type="OrthoDB" id="9806637at2"/>
<protein>
    <recommendedName>
        <fullName evidence="6">Ribosomal RNA small subunit methyltransferase H</fullName>
        <ecNumber evidence="6">2.1.1.199</ecNumber>
    </recommendedName>
    <alternativeName>
        <fullName evidence="6">16S rRNA m(4)C1402 methyltransferase</fullName>
    </alternativeName>
    <alternativeName>
        <fullName evidence="6">rRNA (cytosine-N(4)-)-methyltransferase RsmH</fullName>
    </alternativeName>
</protein>
<comment type="function">
    <text evidence="6">Specifically methylates the N4 position of cytidine in position 1402 (C1402) of 16S rRNA.</text>
</comment>
<accession>A0A3N0ADM0</accession>
<dbReference type="SUPFAM" id="SSF53335">
    <property type="entry name" value="S-adenosyl-L-methionine-dependent methyltransferases"/>
    <property type="match status" value="1"/>
</dbReference>
<keyword evidence="6" id="KW-0963">Cytoplasm</keyword>
<feature type="binding site" evidence="6">
    <location>
        <position position="55"/>
    </location>
    <ligand>
        <name>S-adenosyl-L-methionine</name>
        <dbReference type="ChEBI" id="CHEBI:59789"/>
    </ligand>
</feature>
<evidence type="ECO:0000313" key="7">
    <source>
        <dbReference type="EMBL" id="RNL18433.1"/>
    </source>
</evidence>
<dbReference type="SUPFAM" id="SSF81799">
    <property type="entry name" value="Putative methyltransferase TM0872, insert domain"/>
    <property type="match status" value="1"/>
</dbReference>
<proteinExistence type="inferred from homology"/>
<dbReference type="PIRSF" id="PIRSF004486">
    <property type="entry name" value="MraW"/>
    <property type="match status" value="1"/>
</dbReference>
<dbReference type="AlphaFoldDB" id="A0A3N0ADM0"/>
<comment type="caution">
    <text evidence="7">The sequence shown here is derived from an EMBL/GenBank/DDBJ whole genome shotgun (WGS) entry which is preliminary data.</text>
</comment>
<sequence>MTGEYRHIPVLLDECLEQARLKPQHTFVDATLGGAGHSSEVAQRLGSQGLLIGIDQDDMALTAAGARLKALGSDDLPQIELLRGNFGNLDELLLEAEVPGIDAILFDLGVSSPQLDFPSRGFSFKEDAPLDMRMDPGNQTTTAAELVNTLDAAELARIIRDYSDEKWASRIAQFIVAAREREPIETSGQLVEIIKAAIPASARRAGGHPAKRTFQALRIEVNSELSVLRSGLEAAVRWLNPKGRILVISYHSLEDRVVKEVFADYARTCTCPPGLPVCACGANPALKIVTRKPILPTPEEIERNPRARSAKLRVAEKIR</sequence>
<dbReference type="RefSeq" id="WP_123198717.1">
    <property type="nucleotide sequence ID" value="NZ_QICB01000009.1"/>
</dbReference>
<dbReference type="InterPro" id="IPR002903">
    <property type="entry name" value="RsmH"/>
</dbReference>
<dbReference type="EC" id="2.1.1.199" evidence="6"/>
<evidence type="ECO:0000256" key="2">
    <source>
        <dbReference type="ARBA" id="ARBA00022552"/>
    </source>
</evidence>
<evidence type="ECO:0000256" key="3">
    <source>
        <dbReference type="ARBA" id="ARBA00022603"/>
    </source>
</evidence>
<dbReference type="Gene3D" id="1.10.150.170">
    <property type="entry name" value="Putative methyltransferase TM0872, insert domain"/>
    <property type="match status" value="1"/>
</dbReference>
<dbReference type="EMBL" id="QICB01000009">
    <property type="protein sequence ID" value="RNL18433.1"/>
    <property type="molecule type" value="Genomic_DNA"/>
</dbReference>
<dbReference type="GO" id="GO:0071424">
    <property type="term" value="F:rRNA (cytosine-N4-)-methyltransferase activity"/>
    <property type="evidence" value="ECO:0007669"/>
    <property type="project" value="UniProtKB-UniRule"/>
</dbReference>
<organism evidence="7 8">
    <name type="scientific">Slackia faecicanis</name>
    <dbReference type="NCBI Taxonomy" id="255723"/>
    <lineage>
        <taxon>Bacteria</taxon>
        <taxon>Bacillati</taxon>
        <taxon>Actinomycetota</taxon>
        <taxon>Coriobacteriia</taxon>
        <taxon>Eggerthellales</taxon>
        <taxon>Eggerthellaceae</taxon>
        <taxon>Slackia</taxon>
    </lineage>
</organism>
<gene>
    <name evidence="6" type="primary">rsmH</name>
    <name evidence="7" type="ORF">DMP07_08480</name>
</gene>
<dbReference type="NCBIfam" id="TIGR00006">
    <property type="entry name" value="16S rRNA (cytosine(1402)-N(4))-methyltransferase RsmH"/>
    <property type="match status" value="1"/>
</dbReference>
<comment type="similarity">
    <text evidence="1 6">Belongs to the methyltransferase superfamily. RsmH family.</text>
</comment>
<dbReference type="InterPro" id="IPR029063">
    <property type="entry name" value="SAM-dependent_MTases_sf"/>
</dbReference>
<reference evidence="8" key="1">
    <citation type="submission" date="2018-05" db="EMBL/GenBank/DDBJ databases">
        <title>Genome Sequencing of selected type strains of the family Eggerthellaceae.</title>
        <authorList>
            <person name="Danylec N."/>
            <person name="Stoll D.A."/>
            <person name="Doetsch A."/>
            <person name="Huch M."/>
        </authorList>
    </citation>
    <scope>NUCLEOTIDE SEQUENCE [LARGE SCALE GENOMIC DNA]</scope>
    <source>
        <strain evidence="8">DSM 17537</strain>
    </source>
</reference>
<feature type="binding site" evidence="6">
    <location>
        <position position="107"/>
    </location>
    <ligand>
        <name>S-adenosyl-L-methionine</name>
        <dbReference type="ChEBI" id="CHEBI:59789"/>
    </ligand>
</feature>
<dbReference type="GO" id="GO:0070475">
    <property type="term" value="P:rRNA base methylation"/>
    <property type="evidence" value="ECO:0007669"/>
    <property type="project" value="UniProtKB-UniRule"/>
</dbReference>